<dbReference type="PANTHER" id="PTHR43798:SF33">
    <property type="entry name" value="HYDROLASE, PUTATIVE (AFU_ORTHOLOGUE AFUA_2G14860)-RELATED"/>
    <property type="match status" value="1"/>
</dbReference>
<reference evidence="6 7" key="1">
    <citation type="journal article" date="2012" name="PLoS Pathog.">
        <title>Diverse lifestyles and strategies of plant pathogenesis encoded in the genomes of eighteen Dothideomycetes fungi.</title>
        <authorList>
            <person name="Ohm R.A."/>
            <person name="Feau N."/>
            <person name="Henrissat B."/>
            <person name="Schoch C.L."/>
            <person name="Horwitz B.A."/>
            <person name="Barry K.W."/>
            <person name="Condon B.J."/>
            <person name="Copeland A.C."/>
            <person name="Dhillon B."/>
            <person name="Glaser F."/>
            <person name="Hesse C.N."/>
            <person name="Kosti I."/>
            <person name="LaButti K."/>
            <person name="Lindquist E.A."/>
            <person name="Lucas S."/>
            <person name="Salamov A.A."/>
            <person name="Bradshaw R.E."/>
            <person name="Ciuffetti L."/>
            <person name="Hamelin R.C."/>
            <person name="Kema G.H.J."/>
            <person name="Lawrence C."/>
            <person name="Scott J.A."/>
            <person name="Spatafora J.W."/>
            <person name="Turgeon B.G."/>
            <person name="de Wit P.J.G.M."/>
            <person name="Zhong S."/>
            <person name="Goodwin S.B."/>
            <person name="Grigoriev I.V."/>
        </authorList>
    </citation>
    <scope>NUCLEOTIDE SEQUENCE [LARGE SCALE GENOMIC DNA]</scope>
    <source>
        <strain evidence="7">28A</strain>
    </source>
</reference>
<keyword evidence="3" id="KW-0843">Virulence</keyword>
<dbReference type="STRING" id="671987.R0IAA3"/>
<keyword evidence="7" id="KW-1185">Reference proteome</keyword>
<dbReference type="PANTHER" id="PTHR43798">
    <property type="entry name" value="MONOACYLGLYCEROL LIPASE"/>
    <property type="match status" value="1"/>
</dbReference>
<protein>
    <recommendedName>
        <fullName evidence="5">AB hydrolase-1 domain-containing protein</fullName>
    </recommendedName>
</protein>
<dbReference type="SUPFAM" id="SSF53474">
    <property type="entry name" value="alpha/beta-Hydrolases"/>
    <property type="match status" value="1"/>
</dbReference>
<dbReference type="AlphaFoldDB" id="R0IAA3"/>
<dbReference type="Gene3D" id="3.40.50.1820">
    <property type="entry name" value="alpha/beta hydrolase"/>
    <property type="match status" value="1"/>
</dbReference>
<organism evidence="6 7">
    <name type="scientific">Exserohilum turcicum (strain 28A)</name>
    <name type="common">Northern leaf blight fungus</name>
    <name type="synonym">Setosphaeria turcica</name>
    <dbReference type="NCBI Taxonomy" id="671987"/>
    <lineage>
        <taxon>Eukaryota</taxon>
        <taxon>Fungi</taxon>
        <taxon>Dikarya</taxon>
        <taxon>Ascomycota</taxon>
        <taxon>Pezizomycotina</taxon>
        <taxon>Dothideomycetes</taxon>
        <taxon>Pleosporomycetidae</taxon>
        <taxon>Pleosporales</taxon>
        <taxon>Pleosporineae</taxon>
        <taxon>Pleosporaceae</taxon>
        <taxon>Exserohilum</taxon>
    </lineage>
</organism>
<dbReference type="GO" id="GO:0016020">
    <property type="term" value="C:membrane"/>
    <property type="evidence" value="ECO:0007669"/>
    <property type="project" value="TreeGrafter"/>
</dbReference>
<dbReference type="GO" id="GO:0005777">
    <property type="term" value="C:peroxisome"/>
    <property type="evidence" value="ECO:0007669"/>
    <property type="project" value="UniProtKB-SubCell"/>
</dbReference>
<dbReference type="PRINTS" id="PR00412">
    <property type="entry name" value="EPOXHYDRLASE"/>
</dbReference>
<dbReference type="InterPro" id="IPR050266">
    <property type="entry name" value="AB_hydrolase_sf"/>
</dbReference>
<evidence type="ECO:0000256" key="4">
    <source>
        <dbReference type="ARBA" id="ARBA00023140"/>
    </source>
</evidence>
<dbReference type="RefSeq" id="XP_008029555.1">
    <property type="nucleotide sequence ID" value="XM_008031364.1"/>
</dbReference>
<gene>
    <name evidence="6" type="ORF">SETTUDRAFT_156184</name>
</gene>
<dbReference type="eggNOG" id="KOG1454">
    <property type="taxonomic scope" value="Eukaryota"/>
</dbReference>
<comment type="similarity">
    <text evidence="2">Belongs to the AB hydrolase superfamily. AKT2 hydrolase family.</text>
</comment>
<accession>R0IAA3</accession>
<evidence type="ECO:0000256" key="2">
    <source>
        <dbReference type="ARBA" id="ARBA00005668"/>
    </source>
</evidence>
<dbReference type="InterPro" id="IPR029058">
    <property type="entry name" value="AB_hydrolase_fold"/>
</dbReference>
<name>R0IAA3_EXST2</name>
<evidence type="ECO:0000256" key="3">
    <source>
        <dbReference type="ARBA" id="ARBA00023026"/>
    </source>
</evidence>
<dbReference type="Proteomes" id="UP000016935">
    <property type="component" value="Unassembled WGS sequence"/>
</dbReference>
<dbReference type="Pfam" id="PF00561">
    <property type="entry name" value="Abhydrolase_1"/>
    <property type="match status" value="1"/>
</dbReference>
<dbReference type="OrthoDB" id="2498029at2759"/>
<evidence type="ECO:0000313" key="7">
    <source>
        <dbReference type="Proteomes" id="UP000016935"/>
    </source>
</evidence>
<comment type="subcellular location">
    <subcellularLocation>
        <location evidence="1">Peroxisome</location>
    </subcellularLocation>
</comment>
<reference evidence="6 7" key="2">
    <citation type="journal article" date="2013" name="PLoS Genet.">
        <title>Comparative genome structure, secondary metabolite, and effector coding capacity across Cochliobolus pathogens.</title>
        <authorList>
            <person name="Condon B.J."/>
            <person name="Leng Y."/>
            <person name="Wu D."/>
            <person name="Bushley K.E."/>
            <person name="Ohm R.A."/>
            <person name="Otillar R."/>
            <person name="Martin J."/>
            <person name="Schackwitz W."/>
            <person name="Grimwood J."/>
            <person name="MohdZainudin N."/>
            <person name="Xue C."/>
            <person name="Wang R."/>
            <person name="Manning V.A."/>
            <person name="Dhillon B."/>
            <person name="Tu Z.J."/>
            <person name="Steffenson B.J."/>
            <person name="Salamov A."/>
            <person name="Sun H."/>
            <person name="Lowry S."/>
            <person name="LaButti K."/>
            <person name="Han J."/>
            <person name="Copeland A."/>
            <person name="Lindquist E."/>
            <person name="Barry K."/>
            <person name="Schmutz J."/>
            <person name="Baker S.E."/>
            <person name="Ciuffetti L.M."/>
            <person name="Grigoriev I.V."/>
            <person name="Zhong S."/>
            <person name="Turgeon B.G."/>
        </authorList>
    </citation>
    <scope>NUCLEOTIDE SEQUENCE [LARGE SCALE GENOMIC DNA]</scope>
    <source>
        <strain evidence="7">28A</strain>
    </source>
</reference>
<dbReference type="PRINTS" id="PR00111">
    <property type="entry name" value="ABHYDROLASE"/>
</dbReference>
<sequence length="282" mass="30067">MLQTPTSHYFTTRSGTKFHYLQGGEPLSPLLVCLHGLGGSTETFLPLVPFFPQDYNIILVDFQGFGKTPLSDGQQISIAGHVADLSDLIASLQGPQTSGIVFIGHSLGAIVALQYAARYPDQIKGLALLGTGRAAGHIPAARKRMLDLADAVRKKGICVAAEAAAVSNFYEDTPERAVDPAVRETVRSEVSASDPEAYAQTCEAIVDLEHKDPAYAKIQCPVLFVAGDKDIISPVQKSVDLSALIGGKSWVDVVKSGHQPILQDLPGVTTAIDGLLQSRKQH</sequence>
<dbReference type="HOGENOM" id="CLU_020336_50_3_1"/>
<dbReference type="EMBL" id="KB908844">
    <property type="protein sequence ID" value="EOA82400.1"/>
    <property type="molecule type" value="Genomic_DNA"/>
</dbReference>
<feature type="domain" description="AB hydrolase-1" evidence="5">
    <location>
        <begin position="29"/>
        <end position="263"/>
    </location>
</feature>
<evidence type="ECO:0000313" key="6">
    <source>
        <dbReference type="EMBL" id="EOA82400.1"/>
    </source>
</evidence>
<dbReference type="InterPro" id="IPR000073">
    <property type="entry name" value="AB_hydrolase_1"/>
</dbReference>
<evidence type="ECO:0000256" key="1">
    <source>
        <dbReference type="ARBA" id="ARBA00004275"/>
    </source>
</evidence>
<dbReference type="GeneID" id="19397600"/>
<keyword evidence="4" id="KW-0576">Peroxisome</keyword>
<dbReference type="GO" id="GO:0003824">
    <property type="term" value="F:catalytic activity"/>
    <property type="evidence" value="ECO:0007669"/>
    <property type="project" value="InterPro"/>
</dbReference>
<proteinExistence type="inferred from homology"/>
<dbReference type="InterPro" id="IPR000639">
    <property type="entry name" value="Epox_hydrolase-like"/>
</dbReference>
<evidence type="ECO:0000259" key="5">
    <source>
        <dbReference type="Pfam" id="PF00561"/>
    </source>
</evidence>